<dbReference type="Gene3D" id="3.10.310.10">
    <property type="entry name" value="Diaminopimelate Epimerase, Chain A, domain 1"/>
    <property type="match status" value="2"/>
</dbReference>
<evidence type="ECO:0000256" key="1">
    <source>
        <dbReference type="ARBA" id="ARBA00008270"/>
    </source>
</evidence>
<dbReference type="InterPro" id="IPR003719">
    <property type="entry name" value="Phenazine_PhzF-like"/>
</dbReference>
<dbReference type="Pfam" id="PF02567">
    <property type="entry name" value="PhzC-PhzF"/>
    <property type="match status" value="1"/>
</dbReference>
<dbReference type="PANTHER" id="PTHR13774">
    <property type="entry name" value="PHENAZINE BIOSYNTHESIS PROTEIN"/>
    <property type="match status" value="1"/>
</dbReference>
<organism evidence="3 4">
    <name type="scientific">Paenibacillus borealis</name>
    <dbReference type="NCBI Taxonomy" id="160799"/>
    <lineage>
        <taxon>Bacteria</taxon>
        <taxon>Bacillati</taxon>
        <taxon>Bacillota</taxon>
        <taxon>Bacilli</taxon>
        <taxon>Bacillales</taxon>
        <taxon>Paenibacillaceae</taxon>
        <taxon>Paenibacillus</taxon>
    </lineage>
</organism>
<protein>
    <submittedName>
        <fullName evidence="3">Oxidoreductase</fullName>
    </submittedName>
</protein>
<evidence type="ECO:0000313" key="3">
    <source>
        <dbReference type="EMBL" id="OMD42412.1"/>
    </source>
</evidence>
<dbReference type="PANTHER" id="PTHR13774:SF17">
    <property type="entry name" value="PHENAZINE BIOSYNTHESIS-LIKE DOMAIN-CONTAINING PROTEIN"/>
    <property type="match status" value="1"/>
</dbReference>
<dbReference type="Proteomes" id="UP000187412">
    <property type="component" value="Unassembled WGS sequence"/>
</dbReference>
<accession>A0ABX3H0I5</accession>
<name>A0ABX3H0I5_PAEBO</name>
<proteinExistence type="inferred from homology"/>
<comment type="similarity">
    <text evidence="1">Belongs to the PhzF family.</text>
</comment>
<keyword evidence="2" id="KW-0413">Isomerase</keyword>
<sequence length="275" mass="29572">MNTLLFIVDAFADKAFTGNPAAVCLLGNPADEAFMAKTAAEMNLSETAFLWPEQDGYRLRWFTPAVEVKLCGHATMASAHVLWETGRLGSHEEARFHTRSGVLRATKSEEVISLYFPPYEITAAPPIAGLAAALGLEEAHVLETVRYADNVLVRLDHETRVCGLCPDFVQVAKLQPRAVAVTAECAADGIDFVSRFFAPGIGVNEDPVTGSLHTALAPYWAGRLNRTQLTAYQASARGGMLQLEVSQDLVTLSGRAVTMVSGQFHVPAGAVGELL</sequence>
<evidence type="ECO:0000256" key="2">
    <source>
        <dbReference type="ARBA" id="ARBA00023235"/>
    </source>
</evidence>
<dbReference type="NCBIfam" id="TIGR00654">
    <property type="entry name" value="PhzF_family"/>
    <property type="match status" value="1"/>
</dbReference>
<dbReference type="PIRSF" id="PIRSF016184">
    <property type="entry name" value="PhzC_PhzF"/>
    <property type="match status" value="1"/>
</dbReference>
<dbReference type="SUPFAM" id="SSF54506">
    <property type="entry name" value="Diaminopimelate epimerase-like"/>
    <property type="match status" value="1"/>
</dbReference>
<dbReference type="RefSeq" id="WP_076113341.1">
    <property type="nucleotide sequence ID" value="NZ_MPTB01000040.1"/>
</dbReference>
<comment type="caution">
    <text evidence="3">The sequence shown here is derived from an EMBL/GenBank/DDBJ whole genome shotgun (WGS) entry which is preliminary data.</text>
</comment>
<evidence type="ECO:0000313" key="4">
    <source>
        <dbReference type="Proteomes" id="UP000187412"/>
    </source>
</evidence>
<reference evidence="3 4" key="1">
    <citation type="submission" date="2016-10" db="EMBL/GenBank/DDBJ databases">
        <title>Paenibacillus species isolates.</title>
        <authorList>
            <person name="Beno S.M."/>
        </authorList>
    </citation>
    <scope>NUCLEOTIDE SEQUENCE [LARGE SCALE GENOMIC DNA]</scope>
    <source>
        <strain evidence="3 4">FSL H7-0744</strain>
    </source>
</reference>
<keyword evidence="4" id="KW-1185">Reference proteome</keyword>
<gene>
    <name evidence="3" type="ORF">BSK56_25650</name>
</gene>
<dbReference type="EMBL" id="MPTB01000040">
    <property type="protein sequence ID" value="OMD42412.1"/>
    <property type="molecule type" value="Genomic_DNA"/>
</dbReference>